<protein>
    <recommendedName>
        <fullName evidence="4">tRNA N(3)-methylcytidine methyltransferase</fullName>
        <ecNumber evidence="4">2.1.1.-</ecNumber>
    </recommendedName>
</protein>
<dbReference type="InterPro" id="IPR029063">
    <property type="entry name" value="SAM-dependent_MTases_sf"/>
</dbReference>
<evidence type="ECO:0000256" key="3">
    <source>
        <dbReference type="ARBA" id="ARBA00022679"/>
    </source>
</evidence>
<dbReference type="EC" id="2.1.1.-" evidence="4"/>
<accession>A0A6P8H2N3</accession>
<dbReference type="GO" id="GO:0052735">
    <property type="term" value="F:tRNA (cytidine-3-)-methyltransferase activity"/>
    <property type="evidence" value="ECO:0007669"/>
    <property type="project" value="TreeGrafter"/>
</dbReference>
<feature type="domain" description="Methyltransferase type 12" evidence="6">
    <location>
        <begin position="156"/>
        <end position="259"/>
    </location>
</feature>
<dbReference type="KEGG" id="aten:116287178"/>
<dbReference type="GeneID" id="116287178"/>
<keyword evidence="3 4" id="KW-0808">Transferase</keyword>
<evidence type="ECO:0000256" key="5">
    <source>
        <dbReference type="SAM" id="MobiDB-lite"/>
    </source>
</evidence>
<dbReference type="OrthoDB" id="417697at2759"/>
<comment type="function">
    <text evidence="4">S-adenosyl-L-methionine-dependent methyltransferase.</text>
</comment>
<feature type="region of interest" description="Disordered" evidence="5">
    <location>
        <begin position="96"/>
        <end position="140"/>
    </location>
</feature>
<dbReference type="AlphaFoldDB" id="A0A6P8H2N3"/>
<organism evidence="7 8">
    <name type="scientific">Actinia tenebrosa</name>
    <name type="common">Australian red waratah sea anemone</name>
    <dbReference type="NCBI Taxonomy" id="6105"/>
    <lineage>
        <taxon>Eukaryota</taxon>
        <taxon>Metazoa</taxon>
        <taxon>Cnidaria</taxon>
        <taxon>Anthozoa</taxon>
        <taxon>Hexacorallia</taxon>
        <taxon>Actiniaria</taxon>
        <taxon>Actiniidae</taxon>
        <taxon>Actinia</taxon>
    </lineage>
</organism>
<dbReference type="InParanoid" id="A0A6P8H2N3"/>
<dbReference type="CDD" id="cd02440">
    <property type="entry name" value="AdoMet_MTases"/>
    <property type="match status" value="1"/>
</dbReference>
<comment type="similarity">
    <text evidence="1 4">Belongs to the methyltransferase superfamily. METL family.</text>
</comment>
<dbReference type="PIRSF" id="PIRSF037755">
    <property type="entry name" value="Mettl2_prd"/>
    <property type="match status" value="1"/>
</dbReference>
<keyword evidence="7" id="KW-1185">Reference proteome</keyword>
<evidence type="ECO:0000256" key="4">
    <source>
        <dbReference type="PIRNR" id="PIRNR037755"/>
    </source>
</evidence>
<keyword evidence="2 4" id="KW-0489">Methyltransferase</keyword>
<dbReference type="Gene3D" id="3.40.50.150">
    <property type="entry name" value="Vaccinia Virus protein VP39"/>
    <property type="match status" value="1"/>
</dbReference>
<feature type="compositionally biased region" description="Polar residues" evidence="5">
    <location>
        <begin position="125"/>
        <end position="138"/>
    </location>
</feature>
<gene>
    <name evidence="8" type="primary">LOC116287178</name>
</gene>
<dbReference type="SUPFAM" id="SSF53335">
    <property type="entry name" value="S-adenosyl-L-methionine-dependent methyltransferases"/>
    <property type="match status" value="1"/>
</dbReference>
<proteinExistence type="inferred from homology"/>
<dbReference type="FunCoup" id="A0A6P8H2N3">
    <property type="interactions" value="2144"/>
</dbReference>
<reference evidence="8" key="1">
    <citation type="submission" date="2025-08" db="UniProtKB">
        <authorList>
            <consortium name="RefSeq"/>
        </authorList>
    </citation>
    <scope>IDENTIFICATION</scope>
    <source>
        <tissue evidence="8">Tentacle</tissue>
    </source>
</reference>
<name>A0A6P8H2N3_ACTTE</name>
<dbReference type="InterPro" id="IPR013217">
    <property type="entry name" value="Methyltransf_12"/>
</dbReference>
<evidence type="ECO:0000256" key="1">
    <source>
        <dbReference type="ARBA" id="ARBA00009725"/>
    </source>
</evidence>
<dbReference type="PANTHER" id="PTHR22809:SF11">
    <property type="entry name" value="TRNA N(3)-METHYLCYTIDINE METHYLTRANSFERASE METTL2"/>
    <property type="match status" value="1"/>
</dbReference>
<feature type="compositionally biased region" description="Polar residues" evidence="5">
    <location>
        <begin position="108"/>
        <end position="117"/>
    </location>
</feature>
<dbReference type="PANTHER" id="PTHR22809">
    <property type="entry name" value="METHYLTRANSFERASE-RELATED"/>
    <property type="match status" value="1"/>
</dbReference>
<evidence type="ECO:0000259" key="6">
    <source>
        <dbReference type="Pfam" id="PF08242"/>
    </source>
</evidence>
<sequence length="369" mass="42989">MADEVEGKRPQFGSRLLTDPSKVFEHNAWDNVEWDSEQEQQALKKITENSAVKIETEMREKYETEASNFWDEFYNQHQNRFFKDRHWLFTEFPELGAGTNQDTKDSESNTNTPSSLLDKSETVSKDTQAQTEDSAVSQQKDRLLREKNYSKKKCVLEVGCGVGNTIFPILEANNDPNLFVYGCDFSKTAVDLVKEHQDYNPDRCHAFVCDVTQEDFVYPFPDGSLDIILLIFVLSAVHPDKMQTVISRLAKLLKPGGVILFRDYGRYDLAQLRFKKGRCLEDNFYVRGDGTRVYFFEQAIRKMLSFSRQDNSKITAKHDLSRMFSSAGLVEEQNHVDRRLQVNRGRQLRMYRIWIQCKYRKPKEMAETD</sequence>
<dbReference type="RefSeq" id="XP_031549681.1">
    <property type="nucleotide sequence ID" value="XM_031693821.1"/>
</dbReference>
<dbReference type="InterPro" id="IPR026113">
    <property type="entry name" value="METTL2/6/8-like"/>
</dbReference>
<dbReference type="Pfam" id="PF08242">
    <property type="entry name" value="Methyltransf_12"/>
    <property type="match status" value="1"/>
</dbReference>
<evidence type="ECO:0000313" key="8">
    <source>
        <dbReference type="RefSeq" id="XP_031549681.1"/>
    </source>
</evidence>
<evidence type="ECO:0000313" key="7">
    <source>
        <dbReference type="Proteomes" id="UP000515163"/>
    </source>
</evidence>
<dbReference type="Proteomes" id="UP000515163">
    <property type="component" value="Unplaced"/>
</dbReference>
<dbReference type="GO" id="GO:0032259">
    <property type="term" value="P:methylation"/>
    <property type="evidence" value="ECO:0007669"/>
    <property type="project" value="UniProtKB-KW"/>
</dbReference>
<evidence type="ECO:0000256" key="2">
    <source>
        <dbReference type="ARBA" id="ARBA00022603"/>
    </source>
</evidence>